<evidence type="ECO:0000256" key="2">
    <source>
        <dbReference type="ARBA" id="ARBA00006434"/>
    </source>
</evidence>
<feature type="transmembrane region" description="Helical" evidence="12">
    <location>
        <begin position="538"/>
        <end position="562"/>
    </location>
</feature>
<dbReference type="GO" id="GO:0006814">
    <property type="term" value="P:sodium ion transport"/>
    <property type="evidence" value="ECO:0007669"/>
    <property type="project" value="UniProtKB-KW"/>
</dbReference>
<comment type="similarity">
    <text evidence="2 11">Belongs to the sodium:solute symporter (SSF) (TC 2.A.21) family.</text>
</comment>
<feature type="transmembrane region" description="Helical" evidence="12">
    <location>
        <begin position="271"/>
        <end position="296"/>
    </location>
</feature>
<dbReference type="EMBL" id="MUGW01000024">
    <property type="protein sequence ID" value="OXA90992.1"/>
    <property type="molecule type" value="Genomic_DNA"/>
</dbReference>
<evidence type="ECO:0000313" key="13">
    <source>
        <dbReference type="EMBL" id="OXA90992.1"/>
    </source>
</evidence>
<dbReference type="OrthoDB" id="9803597at2"/>
<dbReference type="PROSITE" id="PS50283">
    <property type="entry name" value="NA_SOLUT_SYMP_3"/>
    <property type="match status" value="1"/>
</dbReference>
<feature type="transmembrane region" description="Helical" evidence="12">
    <location>
        <begin position="181"/>
        <end position="199"/>
    </location>
</feature>
<keyword evidence="3" id="KW-0813">Transport</keyword>
<evidence type="ECO:0000313" key="14">
    <source>
        <dbReference type="Proteomes" id="UP000198345"/>
    </source>
</evidence>
<dbReference type="GO" id="GO:0005886">
    <property type="term" value="C:plasma membrane"/>
    <property type="evidence" value="ECO:0007669"/>
    <property type="project" value="UniProtKB-SubCell"/>
</dbReference>
<gene>
    <name evidence="13" type="ORF">B0A66_12310</name>
</gene>
<protein>
    <submittedName>
        <fullName evidence="13">Sodium:solute symporter</fullName>
    </submittedName>
</protein>
<feature type="transmembrane region" description="Helical" evidence="12">
    <location>
        <begin position="451"/>
        <end position="476"/>
    </location>
</feature>
<dbReference type="Proteomes" id="UP000198345">
    <property type="component" value="Unassembled WGS sequence"/>
</dbReference>
<feature type="transmembrane region" description="Helical" evidence="12">
    <location>
        <begin position="231"/>
        <end position="250"/>
    </location>
</feature>
<evidence type="ECO:0000256" key="8">
    <source>
        <dbReference type="ARBA" id="ARBA00023065"/>
    </source>
</evidence>
<keyword evidence="14" id="KW-1185">Reference proteome</keyword>
<dbReference type="InterPro" id="IPR038377">
    <property type="entry name" value="Na/Glc_symporter_sf"/>
</dbReference>
<organism evidence="13 14">
    <name type="scientific">Flavobacterium hercynium</name>
    <dbReference type="NCBI Taxonomy" id="387094"/>
    <lineage>
        <taxon>Bacteria</taxon>
        <taxon>Pseudomonadati</taxon>
        <taxon>Bacteroidota</taxon>
        <taxon>Flavobacteriia</taxon>
        <taxon>Flavobacteriales</taxon>
        <taxon>Flavobacteriaceae</taxon>
        <taxon>Flavobacterium</taxon>
    </lineage>
</organism>
<feature type="transmembrane region" description="Helical" evidence="12">
    <location>
        <begin position="6"/>
        <end position="22"/>
    </location>
</feature>
<dbReference type="InterPro" id="IPR001734">
    <property type="entry name" value="Na/solute_symporter"/>
</dbReference>
<dbReference type="PANTHER" id="PTHR42985:SF47">
    <property type="entry name" value="INTEGRAL MEMBRANE TRANSPORT PROTEIN"/>
    <property type="match status" value="1"/>
</dbReference>
<proteinExistence type="inferred from homology"/>
<dbReference type="CDD" id="cd11494">
    <property type="entry name" value="SLC5sbd_NIS-like_u2"/>
    <property type="match status" value="1"/>
</dbReference>
<feature type="transmembrane region" description="Helical" evidence="12">
    <location>
        <begin position="511"/>
        <end position="532"/>
    </location>
</feature>
<evidence type="ECO:0000256" key="3">
    <source>
        <dbReference type="ARBA" id="ARBA00022448"/>
    </source>
</evidence>
<comment type="caution">
    <text evidence="13">The sequence shown here is derived from an EMBL/GenBank/DDBJ whole genome shotgun (WGS) entry which is preliminary data.</text>
</comment>
<keyword evidence="10" id="KW-0739">Sodium transport</keyword>
<evidence type="ECO:0000256" key="12">
    <source>
        <dbReference type="SAM" id="Phobius"/>
    </source>
</evidence>
<comment type="subcellular location">
    <subcellularLocation>
        <location evidence="1">Cell membrane</location>
        <topology evidence="1">Multi-pass membrane protein</topology>
    </subcellularLocation>
</comment>
<dbReference type="Pfam" id="PF00474">
    <property type="entry name" value="SSF"/>
    <property type="match status" value="2"/>
</dbReference>
<evidence type="ECO:0000256" key="4">
    <source>
        <dbReference type="ARBA" id="ARBA00022475"/>
    </source>
</evidence>
<sequence>MQLFDWIVLIVTLLFIVGYGSWKTKGSKNVEDFILGNNETPWYTVGLSVMATQASAITFLSTPGQAYHDGMGFVQFYFGLPIAMIVICVTFIPMYHKNKVYTAYEFLEKRFDLKTRSLAAILFLVQRGLGTGLTIYAPAIILSAILGWNLTIMNIMIGLLVIIYTFSGGTKAVNVTQKQQMFVIISGMFITFFLILHYLPNDMTFTSALHIAGANDKMNIVDFSFNPEEKYTFWSGITGGFFLALAYFGTDQSQVGRYLSGKSVKESQMGLIMNGLLKVPMQFFILLTGVMVFVFFQFNPVPLNFNPNNKIVIEKSAFKEEYHVLEKKLEKLSEDKKVINLLYIDQLNQDYDNPILRKELVAMSNKEKDLRDRAKEIILKADSNSETNDKDYVFFHFILNYLPRGLIGLLLAVILSAAMSSTASGLNALASTTAIDIYKRNLKTEKSDKHYLNATKFFTLFWGIVAILFACIGTLFENLIQLVNIIGSIFYGTVLGIFLVGFYLRHVKAKAMFFSAIISQLTIFGIYYYMIYSQEKLGYLWLNFIGAMLTIVLSLLMQFLFFRKEPNTDEAIL</sequence>
<keyword evidence="9 12" id="KW-0472">Membrane</keyword>
<evidence type="ECO:0000256" key="11">
    <source>
        <dbReference type="RuleBase" id="RU362091"/>
    </source>
</evidence>
<dbReference type="Gene3D" id="1.20.1730.10">
    <property type="entry name" value="Sodium/glucose cotransporter"/>
    <property type="match status" value="1"/>
</dbReference>
<reference evidence="13 14" key="1">
    <citation type="submission" date="2016-11" db="EMBL/GenBank/DDBJ databases">
        <title>Whole genomes of Flavobacteriaceae.</title>
        <authorList>
            <person name="Stine C."/>
            <person name="Li C."/>
            <person name="Tadesse D."/>
        </authorList>
    </citation>
    <scope>NUCLEOTIDE SEQUENCE [LARGE SCALE GENOMIC DNA]</scope>
    <source>
        <strain evidence="13 14">DSM 18292</strain>
    </source>
</reference>
<keyword evidence="5 12" id="KW-0812">Transmembrane</keyword>
<feature type="transmembrane region" description="Helical" evidence="12">
    <location>
        <begin position="145"/>
        <end position="169"/>
    </location>
</feature>
<feature type="transmembrane region" description="Helical" evidence="12">
    <location>
        <begin position="42"/>
        <end position="62"/>
    </location>
</feature>
<evidence type="ECO:0000256" key="6">
    <source>
        <dbReference type="ARBA" id="ARBA00022989"/>
    </source>
</evidence>
<name>A0A226H9X2_9FLAO</name>
<feature type="transmembrane region" description="Helical" evidence="12">
    <location>
        <begin position="117"/>
        <end position="139"/>
    </location>
</feature>
<evidence type="ECO:0000256" key="1">
    <source>
        <dbReference type="ARBA" id="ARBA00004651"/>
    </source>
</evidence>
<dbReference type="InterPro" id="IPR051163">
    <property type="entry name" value="Sodium:Solute_Symporter_SSF"/>
</dbReference>
<dbReference type="GO" id="GO:0015293">
    <property type="term" value="F:symporter activity"/>
    <property type="evidence" value="ECO:0007669"/>
    <property type="project" value="TreeGrafter"/>
</dbReference>
<keyword evidence="6 12" id="KW-1133">Transmembrane helix</keyword>
<dbReference type="PANTHER" id="PTHR42985">
    <property type="entry name" value="SODIUM-COUPLED MONOCARBOXYLATE TRANSPORTER"/>
    <property type="match status" value="1"/>
</dbReference>
<evidence type="ECO:0000256" key="10">
    <source>
        <dbReference type="ARBA" id="ARBA00023201"/>
    </source>
</evidence>
<evidence type="ECO:0000256" key="9">
    <source>
        <dbReference type="ARBA" id="ARBA00023136"/>
    </source>
</evidence>
<keyword evidence="8" id="KW-0406">Ion transport</keyword>
<dbReference type="RefSeq" id="WP_089050138.1">
    <property type="nucleotide sequence ID" value="NZ_FXTV01000022.1"/>
</dbReference>
<evidence type="ECO:0000256" key="7">
    <source>
        <dbReference type="ARBA" id="ARBA00023053"/>
    </source>
</evidence>
<feature type="transmembrane region" description="Helical" evidence="12">
    <location>
        <begin position="406"/>
        <end position="430"/>
    </location>
</feature>
<keyword evidence="4" id="KW-1003">Cell membrane</keyword>
<dbReference type="AlphaFoldDB" id="A0A226H9X2"/>
<feature type="transmembrane region" description="Helical" evidence="12">
    <location>
        <begin position="482"/>
        <end position="504"/>
    </location>
</feature>
<accession>A0A226H9X2</accession>
<evidence type="ECO:0000256" key="5">
    <source>
        <dbReference type="ARBA" id="ARBA00022692"/>
    </source>
</evidence>
<feature type="transmembrane region" description="Helical" evidence="12">
    <location>
        <begin position="74"/>
        <end position="96"/>
    </location>
</feature>
<keyword evidence="7" id="KW-0915">Sodium</keyword>